<evidence type="ECO:0000313" key="15">
    <source>
        <dbReference type="EMBL" id="XDQ15465.1"/>
    </source>
</evidence>
<comment type="similarity">
    <text evidence="11">Belongs to the cytochrome b561 family.</text>
</comment>
<evidence type="ECO:0000256" key="3">
    <source>
        <dbReference type="ARBA" id="ARBA00022475"/>
    </source>
</evidence>
<evidence type="ECO:0000256" key="5">
    <source>
        <dbReference type="ARBA" id="ARBA00022692"/>
    </source>
</evidence>
<dbReference type="RefSeq" id="WP_369275398.1">
    <property type="nucleotide sequence ID" value="NZ_CP163432.1"/>
</dbReference>
<evidence type="ECO:0000256" key="4">
    <source>
        <dbReference type="ARBA" id="ARBA00022617"/>
    </source>
</evidence>
<accession>A0AB39NA39</accession>
<dbReference type="GO" id="GO:0022904">
    <property type="term" value="P:respiratory electron transport chain"/>
    <property type="evidence" value="ECO:0007669"/>
    <property type="project" value="InterPro"/>
</dbReference>
<reference evidence="15" key="1">
    <citation type="submission" date="2024-07" db="EMBL/GenBank/DDBJ databases">
        <authorList>
            <person name="Yu S.T."/>
        </authorList>
    </citation>
    <scope>NUCLEOTIDE SEQUENCE</scope>
    <source>
        <strain evidence="15">R11</strain>
    </source>
</reference>
<dbReference type="GO" id="GO:0009055">
    <property type="term" value="F:electron transfer activity"/>
    <property type="evidence" value="ECO:0007669"/>
    <property type="project" value="InterPro"/>
</dbReference>
<keyword evidence="2" id="KW-0813">Transport</keyword>
<keyword evidence="8 13" id="KW-1133">Transmembrane helix</keyword>
<evidence type="ECO:0000256" key="2">
    <source>
        <dbReference type="ARBA" id="ARBA00022448"/>
    </source>
</evidence>
<keyword evidence="4" id="KW-0349">Heme</keyword>
<evidence type="ECO:0000256" key="12">
    <source>
        <dbReference type="SAM" id="MobiDB-lite"/>
    </source>
</evidence>
<dbReference type="InterPro" id="IPR016174">
    <property type="entry name" value="Di-haem_cyt_TM"/>
</dbReference>
<feature type="region of interest" description="Disordered" evidence="12">
    <location>
        <begin position="1"/>
        <end position="30"/>
    </location>
</feature>
<dbReference type="AlphaFoldDB" id="A0AB39NA39"/>
<evidence type="ECO:0000259" key="14">
    <source>
        <dbReference type="Pfam" id="PF01292"/>
    </source>
</evidence>
<organism evidence="15">
    <name type="scientific">Streptomyces sp. R11</name>
    <dbReference type="NCBI Taxonomy" id="3238625"/>
    <lineage>
        <taxon>Bacteria</taxon>
        <taxon>Bacillati</taxon>
        <taxon>Actinomycetota</taxon>
        <taxon>Actinomycetes</taxon>
        <taxon>Kitasatosporales</taxon>
        <taxon>Streptomycetaceae</taxon>
        <taxon>Streptomyces</taxon>
    </lineage>
</organism>
<gene>
    <name evidence="15" type="ORF">AB5J55_40395</name>
</gene>
<feature type="compositionally biased region" description="Basic and acidic residues" evidence="12">
    <location>
        <begin position="14"/>
        <end position="27"/>
    </location>
</feature>
<keyword evidence="10 13" id="KW-0472">Membrane</keyword>
<keyword evidence="5 13" id="KW-0812">Transmembrane</keyword>
<dbReference type="SUPFAM" id="SSF81342">
    <property type="entry name" value="Transmembrane di-heme cytochromes"/>
    <property type="match status" value="1"/>
</dbReference>
<evidence type="ECO:0000256" key="11">
    <source>
        <dbReference type="ARBA" id="ARBA00037975"/>
    </source>
</evidence>
<keyword evidence="7" id="KW-0249">Electron transport</keyword>
<dbReference type="GO" id="GO:0046872">
    <property type="term" value="F:metal ion binding"/>
    <property type="evidence" value="ECO:0007669"/>
    <property type="project" value="UniProtKB-KW"/>
</dbReference>
<evidence type="ECO:0000256" key="1">
    <source>
        <dbReference type="ARBA" id="ARBA00004651"/>
    </source>
</evidence>
<feature type="transmembrane region" description="Helical" evidence="13">
    <location>
        <begin position="39"/>
        <end position="61"/>
    </location>
</feature>
<feature type="domain" description="Cytochrome b561 bacterial/Ni-hydrogenase" evidence="14">
    <location>
        <begin position="37"/>
        <end position="126"/>
    </location>
</feature>
<dbReference type="EMBL" id="CP163432">
    <property type="protein sequence ID" value="XDQ15465.1"/>
    <property type="molecule type" value="Genomic_DNA"/>
</dbReference>
<dbReference type="GO" id="GO:0020037">
    <property type="term" value="F:heme binding"/>
    <property type="evidence" value="ECO:0007669"/>
    <property type="project" value="TreeGrafter"/>
</dbReference>
<dbReference type="InterPro" id="IPR052168">
    <property type="entry name" value="Cytochrome_b561_oxidase"/>
</dbReference>
<evidence type="ECO:0000256" key="7">
    <source>
        <dbReference type="ARBA" id="ARBA00022982"/>
    </source>
</evidence>
<protein>
    <submittedName>
        <fullName evidence="15">Cytochrome b/b6 domain-containing protein</fullName>
    </submittedName>
</protein>
<comment type="subcellular location">
    <subcellularLocation>
        <location evidence="1">Cell membrane</location>
        <topology evidence="1">Multi-pass membrane protein</topology>
    </subcellularLocation>
</comment>
<sequence length="133" mass="13696">MDDSGRGRGHGRRRGEGSGHGRGRGGDGEDGYDSFGDDALLTVHVVLGATVLLLAAARLAWRLATPLPPWAPTLTVRGRSLAHGTETALYVATFAVPVTGLALLLSGGEDLLGVHVAAQIVLCAALACTPDWC</sequence>
<evidence type="ECO:0000256" key="6">
    <source>
        <dbReference type="ARBA" id="ARBA00022723"/>
    </source>
</evidence>
<keyword evidence="9" id="KW-0408">Iron</keyword>
<name>A0AB39NA39_9ACTN</name>
<dbReference type="GO" id="GO:0005886">
    <property type="term" value="C:plasma membrane"/>
    <property type="evidence" value="ECO:0007669"/>
    <property type="project" value="UniProtKB-SubCell"/>
</dbReference>
<keyword evidence="6" id="KW-0479">Metal-binding</keyword>
<dbReference type="PANTHER" id="PTHR30529">
    <property type="entry name" value="CYTOCHROME B561"/>
    <property type="match status" value="1"/>
</dbReference>
<evidence type="ECO:0000256" key="9">
    <source>
        <dbReference type="ARBA" id="ARBA00023004"/>
    </source>
</evidence>
<dbReference type="Pfam" id="PF01292">
    <property type="entry name" value="Ni_hydr_CYTB"/>
    <property type="match status" value="1"/>
</dbReference>
<evidence type="ECO:0000256" key="13">
    <source>
        <dbReference type="SAM" id="Phobius"/>
    </source>
</evidence>
<dbReference type="PANTHER" id="PTHR30529:SF1">
    <property type="entry name" value="CYTOCHROME B561 HOMOLOG 2"/>
    <property type="match status" value="1"/>
</dbReference>
<keyword evidence="3" id="KW-1003">Cell membrane</keyword>
<evidence type="ECO:0000256" key="10">
    <source>
        <dbReference type="ARBA" id="ARBA00023136"/>
    </source>
</evidence>
<dbReference type="InterPro" id="IPR011577">
    <property type="entry name" value="Cyt_b561_bac/Ni-Hgenase"/>
</dbReference>
<evidence type="ECO:0000256" key="8">
    <source>
        <dbReference type="ARBA" id="ARBA00022989"/>
    </source>
</evidence>
<proteinExistence type="inferred from homology"/>